<keyword evidence="2" id="KW-1185">Reference proteome</keyword>
<dbReference type="EMBL" id="KN834910">
    <property type="protein sequence ID" value="KIK50306.1"/>
    <property type="molecule type" value="Genomic_DNA"/>
</dbReference>
<dbReference type="OrthoDB" id="3041043at2759"/>
<gene>
    <name evidence="1" type="ORF">GYMLUDRAFT_253091</name>
</gene>
<evidence type="ECO:0000313" key="1">
    <source>
        <dbReference type="EMBL" id="KIK50306.1"/>
    </source>
</evidence>
<sequence>MSVPSLVEQPAPLLLPRICDDSFLRHLRSTEHHVVRKLCKHYEAMVSGYERKAYNFRQFIVEFFNPEEFGAFQELQRRTGSVVGDALAKQFLCRSTAGNTMTVFCYLARAIEVVQWLHTIGYCYGEFNRDYSSVLEDITNKKNEGAIDVFPPLSERSWQFHRRGLRNRGHDCVIVLVGSFQGPVWDILQSQDSTSRLNLITHEKAYSLYPKSTLGISSNYIVRSVNAGLPHSGVRQYVRWLMDHSTSESQMLLPSGRDAMTFNGPYSVLCYRSFTDRYSRVLPIQSTQAAGTDDIGLNSFHVSYGPRWLAINFVVTSAGDSCIKYCLPVSVSQAVARQSLVRVTSRRSFQSIIQEELSRRKMRLSTFVFKAYLTVGTILRQCTSALTNSGAETPFLDAYSAERLFLLLHGIHREVAGIYLTKVSFERDSMDRRWVYLAFCIILFVGQSPSMLCKYNRKLDELFQDRILVLWDERVDVFNGIVDAGRSRDRSPYWRKDQKDRKAKAFVRSDPFPNLSSTPQSATVRKEQETVLQTLNSDFFYRCSDTAPPGGILKDLGEGWGV</sequence>
<organism evidence="1 2">
    <name type="scientific">Collybiopsis luxurians FD-317 M1</name>
    <dbReference type="NCBI Taxonomy" id="944289"/>
    <lineage>
        <taxon>Eukaryota</taxon>
        <taxon>Fungi</taxon>
        <taxon>Dikarya</taxon>
        <taxon>Basidiomycota</taxon>
        <taxon>Agaricomycotina</taxon>
        <taxon>Agaricomycetes</taxon>
        <taxon>Agaricomycetidae</taxon>
        <taxon>Agaricales</taxon>
        <taxon>Marasmiineae</taxon>
        <taxon>Omphalotaceae</taxon>
        <taxon>Collybiopsis</taxon>
        <taxon>Collybiopsis luxurians</taxon>
    </lineage>
</organism>
<dbReference type="Proteomes" id="UP000053593">
    <property type="component" value="Unassembled WGS sequence"/>
</dbReference>
<dbReference type="AlphaFoldDB" id="A0A0D0B844"/>
<evidence type="ECO:0000313" key="2">
    <source>
        <dbReference type="Proteomes" id="UP000053593"/>
    </source>
</evidence>
<accession>A0A0D0B844</accession>
<dbReference type="HOGENOM" id="CLU_484891_0_0_1"/>
<protein>
    <submittedName>
        <fullName evidence="1">Uncharacterized protein</fullName>
    </submittedName>
</protein>
<name>A0A0D0B844_9AGAR</name>
<reference evidence="1 2" key="1">
    <citation type="submission" date="2014-04" db="EMBL/GenBank/DDBJ databases">
        <title>Evolutionary Origins and Diversification of the Mycorrhizal Mutualists.</title>
        <authorList>
            <consortium name="DOE Joint Genome Institute"/>
            <consortium name="Mycorrhizal Genomics Consortium"/>
            <person name="Kohler A."/>
            <person name="Kuo A."/>
            <person name="Nagy L.G."/>
            <person name="Floudas D."/>
            <person name="Copeland A."/>
            <person name="Barry K.W."/>
            <person name="Cichocki N."/>
            <person name="Veneault-Fourrey C."/>
            <person name="LaButti K."/>
            <person name="Lindquist E.A."/>
            <person name="Lipzen A."/>
            <person name="Lundell T."/>
            <person name="Morin E."/>
            <person name="Murat C."/>
            <person name="Riley R."/>
            <person name="Ohm R."/>
            <person name="Sun H."/>
            <person name="Tunlid A."/>
            <person name="Henrissat B."/>
            <person name="Grigoriev I.V."/>
            <person name="Hibbett D.S."/>
            <person name="Martin F."/>
        </authorList>
    </citation>
    <scope>NUCLEOTIDE SEQUENCE [LARGE SCALE GENOMIC DNA]</scope>
    <source>
        <strain evidence="1 2">FD-317 M1</strain>
    </source>
</reference>
<proteinExistence type="predicted"/>